<dbReference type="OrthoDB" id="9775268at2"/>
<feature type="transmembrane region" description="Helical" evidence="6">
    <location>
        <begin position="140"/>
        <end position="161"/>
    </location>
</feature>
<feature type="domain" description="Major facilitator superfamily (MFS) profile" evidence="7">
    <location>
        <begin position="8"/>
        <end position="401"/>
    </location>
</feature>
<evidence type="ECO:0000256" key="1">
    <source>
        <dbReference type="ARBA" id="ARBA00004651"/>
    </source>
</evidence>
<dbReference type="AlphaFoldDB" id="A0A1W2AHI2"/>
<accession>A0A1W2AHI2</accession>
<keyword evidence="4 6" id="KW-1133">Transmembrane helix</keyword>
<evidence type="ECO:0000256" key="6">
    <source>
        <dbReference type="SAM" id="Phobius"/>
    </source>
</evidence>
<reference evidence="8 9" key="1">
    <citation type="submission" date="2017-04" db="EMBL/GenBank/DDBJ databases">
        <authorList>
            <person name="Afonso C.L."/>
            <person name="Miller P.J."/>
            <person name="Scott M.A."/>
            <person name="Spackman E."/>
            <person name="Goraichik I."/>
            <person name="Dimitrov K.M."/>
            <person name="Suarez D.L."/>
            <person name="Swayne D.E."/>
        </authorList>
    </citation>
    <scope>NUCLEOTIDE SEQUENCE [LARGE SCALE GENOMIC DNA]</scope>
    <source>
        <strain evidence="8 9">CGMCC 1.12708</strain>
    </source>
</reference>
<dbReference type="Proteomes" id="UP000192393">
    <property type="component" value="Unassembled WGS sequence"/>
</dbReference>
<dbReference type="InterPro" id="IPR020846">
    <property type="entry name" value="MFS_dom"/>
</dbReference>
<comment type="subcellular location">
    <subcellularLocation>
        <location evidence="1">Cell membrane</location>
        <topology evidence="1">Multi-pass membrane protein</topology>
    </subcellularLocation>
</comment>
<feature type="transmembrane region" description="Helical" evidence="6">
    <location>
        <begin position="76"/>
        <end position="95"/>
    </location>
</feature>
<dbReference type="PROSITE" id="PS50850">
    <property type="entry name" value="MFS"/>
    <property type="match status" value="1"/>
</dbReference>
<organism evidence="8 9">
    <name type="scientific">Moheibacter sediminis</name>
    <dbReference type="NCBI Taxonomy" id="1434700"/>
    <lineage>
        <taxon>Bacteria</taxon>
        <taxon>Pseudomonadati</taxon>
        <taxon>Bacteroidota</taxon>
        <taxon>Flavobacteriia</taxon>
        <taxon>Flavobacteriales</taxon>
        <taxon>Weeksellaceae</taxon>
        <taxon>Moheibacter</taxon>
    </lineage>
</organism>
<keyword evidence="2" id="KW-1003">Cell membrane</keyword>
<dbReference type="SUPFAM" id="SSF103473">
    <property type="entry name" value="MFS general substrate transporter"/>
    <property type="match status" value="1"/>
</dbReference>
<sequence length="409" mass="44381">MKNNWKKTFAIIWTGQLFSILSSSMVGFALIIWMSIETESAEVLAFAAIAGLLPQSILGFFAGVFIDRWDRKKTMIFADLFIAVCTGIISILFYLGSEELWYIYVLLALRSVGTAFHMPAMQASVPLLAPESELVRVAGVNQAIMSVSTIAGPALGALFIGMMDISYVLLFDAAGALIAVTSLLLVKIPNPEKAERVSNGIKQVFREMKDGFVEATKEKGLRMLFLFSILVTFCIMPIAVIFPLMTLKHFGGNEFQMSIVEAAWGVGMLIGGALLGLIKLEYNKALAVNATYILLGLALAFSGILPKEGYVLFVILTALEGISFSVYNACFTAIVQEKINPAKLGRVFSMFFSVAVLPSILGLLFTGFLADYLGLALTFLILGSAITLIGIVSFLIPEIKRLGVKSSEL</sequence>
<dbReference type="Gene3D" id="1.20.1250.20">
    <property type="entry name" value="MFS general substrate transporter like domains"/>
    <property type="match status" value="1"/>
</dbReference>
<dbReference type="PANTHER" id="PTHR23513">
    <property type="entry name" value="INTEGRAL MEMBRANE EFFLUX PROTEIN-RELATED"/>
    <property type="match status" value="1"/>
</dbReference>
<feature type="transmembrane region" description="Helical" evidence="6">
    <location>
        <begin position="12"/>
        <end position="36"/>
    </location>
</feature>
<evidence type="ECO:0000259" key="7">
    <source>
        <dbReference type="PROSITE" id="PS50850"/>
    </source>
</evidence>
<protein>
    <submittedName>
        <fullName evidence="8">MFS transporter, DHA3 family, macrolide efflux protein</fullName>
    </submittedName>
</protein>
<dbReference type="PANTHER" id="PTHR23513:SF6">
    <property type="entry name" value="MAJOR FACILITATOR SUPERFAMILY ASSOCIATED DOMAIN-CONTAINING PROTEIN"/>
    <property type="match status" value="1"/>
</dbReference>
<feature type="transmembrane region" description="Helical" evidence="6">
    <location>
        <begin position="375"/>
        <end position="396"/>
    </location>
</feature>
<evidence type="ECO:0000313" key="9">
    <source>
        <dbReference type="Proteomes" id="UP000192393"/>
    </source>
</evidence>
<evidence type="ECO:0000313" key="8">
    <source>
        <dbReference type="EMBL" id="SMC60137.1"/>
    </source>
</evidence>
<keyword evidence="9" id="KW-1185">Reference proteome</keyword>
<dbReference type="EMBL" id="FWXS01000004">
    <property type="protein sequence ID" value="SMC60137.1"/>
    <property type="molecule type" value="Genomic_DNA"/>
</dbReference>
<evidence type="ECO:0000256" key="4">
    <source>
        <dbReference type="ARBA" id="ARBA00022989"/>
    </source>
</evidence>
<dbReference type="RefSeq" id="WP_084017090.1">
    <property type="nucleotide sequence ID" value="NZ_FWXS01000004.1"/>
</dbReference>
<evidence type="ECO:0000256" key="2">
    <source>
        <dbReference type="ARBA" id="ARBA00022475"/>
    </source>
</evidence>
<dbReference type="InterPro" id="IPR011701">
    <property type="entry name" value="MFS"/>
</dbReference>
<dbReference type="GO" id="GO:0005886">
    <property type="term" value="C:plasma membrane"/>
    <property type="evidence" value="ECO:0007669"/>
    <property type="project" value="UniProtKB-SubCell"/>
</dbReference>
<feature type="transmembrane region" description="Helical" evidence="6">
    <location>
        <begin position="224"/>
        <end position="245"/>
    </location>
</feature>
<dbReference type="Pfam" id="PF07690">
    <property type="entry name" value="MFS_1"/>
    <property type="match status" value="1"/>
</dbReference>
<name>A0A1W2AHI2_9FLAO</name>
<feature type="transmembrane region" description="Helical" evidence="6">
    <location>
        <begin position="285"/>
        <end position="304"/>
    </location>
</feature>
<evidence type="ECO:0000256" key="5">
    <source>
        <dbReference type="ARBA" id="ARBA00023136"/>
    </source>
</evidence>
<proteinExistence type="predicted"/>
<evidence type="ECO:0000256" key="3">
    <source>
        <dbReference type="ARBA" id="ARBA00022692"/>
    </source>
</evidence>
<dbReference type="STRING" id="1434700.SAMN06296427_104174"/>
<keyword evidence="3 6" id="KW-0812">Transmembrane</keyword>
<keyword evidence="5 6" id="KW-0472">Membrane</keyword>
<dbReference type="InterPro" id="IPR036259">
    <property type="entry name" value="MFS_trans_sf"/>
</dbReference>
<dbReference type="GO" id="GO:0022857">
    <property type="term" value="F:transmembrane transporter activity"/>
    <property type="evidence" value="ECO:0007669"/>
    <property type="project" value="InterPro"/>
</dbReference>
<feature type="transmembrane region" description="Helical" evidence="6">
    <location>
        <begin position="310"/>
        <end position="335"/>
    </location>
</feature>
<feature type="transmembrane region" description="Helical" evidence="6">
    <location>
        <begin position="347"/>
        <end position="369"/>
    </location>
</feature>
<feature type="transmembrane region" description="Helical" evidence="6">
    <location>
        <begin position="257"/>
        <end position="278"/>
    </location>
</feature>
<dbReference type="CDD" id="cd06173">
    <property type="entry name" value="MFS_MefA_like"/>
    <property type="match status" value="1"/>
</dbReference>
<feature type="transmembrane region" description="Helical" evidence="6">
    <location>
        <begin position="42"/>
        <end position="64"/>
    </location>
</feature>
<gene>
    <name evidence="8" type="ORF">SAMN06296427_104174</name>
</gene>